<evidence type="ECO:0000256" key="3">
    <source>
        <dbReference type="SAM" id="MobiDB-lite"/>
    </source>
</evidence>
<dbReference type="InterPro" id="IPR001314">
    <property type="entry name" value="Peptidase_S1A"/>
</dbReference>
<dbReference type="PANTHER" id="PTHR24276:SF98">
    <property type="entry name" value="FI18310P1-RELATED"/>
    <property type="match status" value="1"/>
</dbReference>
<proteinExistence type="inferred from homology"/>
<dbReference type="SUPFAM" id="SSF50494">
    <property type="entry name" value="Trypsin-like serine proteases"/>
    <property type="match status" value="1"/>
</dbReference>
<dbReference type="Pfam" id="PF00089">
    <property type="entry name" value="Trypsin"/>
    <property type="match status" value="1"/>
</dbReference>
<organism evidence="5 6">
    <name type="scientific">Ostreobium quekettii</name>
    <dbReference type="NCBI Taxonomy" id="121088"/>
    <lineage>
        <taxon>Eukaryota</taxon>
        <taxon>Viridiplantae</taxon>
        <taxon>Chlorophyta</taxon>
        <taxon>core chlorophytes</taxon>
        <taxon>Ulvophyceae</taxon>
        <taxon>TCBD clade</taxon>
        <taxon>Bryopsidales</taxon>
        <taxon>Ostreobineae</taxon>
        <taxon>Ostreobiaceae</taxon>
        <taxon>Ostreobium</taxon>
    </lineage>
</organism>
<dbReference type="Gene3D" id="2.40.10.10">
    <property type="entry name" value="Trypsin-like serine proteases"/>
    <property type="match status" value="2"/>
</dbReference>
<comment type="caution">
    <text evidence="5">The sequence shown here is derived from an EMBL/GenBank/DDBJ whole genome shotgun (WGS) entry which is preliminary data.</text>
</comment>
<dbReference type="Proteomes" id="UP000708148">
    <property type="component" value="Unassembled WGS sequence"/>
</dbReference>
<dbReference type="PRINTS" id="PR00722">
    <property type="entry name" value="CHYMOTRYPSIN"/>
</dbReference>
<evidence type="ECO:0000313" key="5">
    <source>
        <dbReference type="EMBL" id="CAD7696396.1"/>
    </source>
</evidence>
<dbReference type="InterPro" id="IPR018114">
    <property type="entry name" value="TRYPSIN_HIS"/>
</dbReference>
<dbReference type="OrthoDB" id="545839at2759"/>
<dbReference type="PROSITE" id="PS00134">
    <property type="entry name" value="TRYPSIN_HIS"/>
    <property type="match status" value="1"/>
</dbReference>
<name>A0A8S1INA0_9CHLO</name>
<dbReference type="InterPro" id="IPR009003">
    <property type="entry name" value="Peptidase_S1_PA"/>
</dbReference>
<dbReference type="GO" id="GO:0004252">
    <property type="term" value="F:serine-type endopeptidase activity"/>
    <property type="evidence" value="ECO:0007669"/>
    <property type="project" value="InterPro"/>
</dbReference>
<dbReference type="EMBL" id="CAJHUC010000473">
    <property type="protein sequence ID" value="CAD7696396.1"/>
    <property type="molecule type" value="Genomic_DNA"/>
</dbReference>
<dbReference type="InterPro" id="IPR001254">
    <property type="entry name" value="Trypsin_dom"/>
</dbReference>
<evidence type="ECO:0000313" key="6">
    <source>
        <dbReference type="Proteomes" id="UP000708148"/>
    </source>
</evidence>
<dbReference type="FunFam" id="2.40.10.10:FF:000068">
    <property type="entry name" value="transmembrane protease serine 2"/>
    <property type="match status" value="1"/>
</dbReference>
<dbReference type="InterPro" id="IPR043504">
    <property type="entry name" value="Peptidase_S1_PA_chymotrypsin"/>
</dbReference>
<evidence type="ECO:0000259" key="4">
    <source>
        <dbReference type="PROSITE" id="PS50240"/>
    </source>
</evidence>
<accession>A0A8S1INA0</accession>
<keyword evidence="6" id="KW-1185">Reference proteome</keyword>
<dbReference type="AlphaFoldDB" id="A0A8S1INA0"/>
<dbReference type="CDD" id="cd00190">
    <property type="entry name" value="Tryp_SPc"/>
    <property type="match status" value="1"/>
</dbReference>
<keyword evidence="2" id="KW-1015">Disulfide bond</keyword>
<comment type="similarity">
    <text evidence="1">Belongs to the peptidase S1 family.</text>
</comment>
<reference evidence="5" key="1">
    <citation type="submission" date="2020-12" db="EMBL/GenBank/DDBJ databases">
        <authorList>
            <person name="Iha C."/>
        </authorList>
    </citation>
    <scope>NUCLEOTIDE SEQUENCE</scope>
</reference>
<gene>
    <name evidence="5" type="ORF">OSTQU699_LOCUS1757</name>
</gene>
<protein>
    <recommendedName>
        <fullName evidence="4">Peptidase S1 domain-containing protein</fullName>
    </recommendedName>
</protein>
<dbReference type="SMART" id="SM00020">
    <property type="entry name" value="Tryp_SPc"/>
    <property type="match status" value="1"/>
</dbReference>
<feature type="region of interest" description="Disordered" evidence="3">
    <location>
        <begin position="14"/>
        <end position="40"/>
    </location>
</feature>
<dbReference type="GO" id="GO:0006508">
    <property type="term" value="P:proteolysis"/>
    <property type="evidence" value="ECO:0007669"/>
    <property type="project" value="InterPro"/>
</dbReference>
<dbReference type="InterPro" id="IPR050430">
    <property type="entry name" value="Peptidase_S1"/>
</dbReference>
<dbReference type="PANTHER" id="PTHR24276">
    <property type="entry name" value="POLYSERASE-RELATED"/>
    <property type="match status" value="1"/>
</dbReference>
<sequence>MDIRTLFGIDNRSPLSDCFPPDDSESPVGSPKIAGGHDAPEGRFPYMVSLRTHEDEHTCGGILIHERFVLTAAHCVDENSGVAGRNRLAHIGAYGIDDNEDQGVQTVRIDKTTIHPNYTAGHLKGGYDVALLHLKHPAHGIAIPGLADPHLILHCQMTLYTLGWGYLDSWHSSLPDKLQMSTRGQIIWGRPPCAVDGHLLLCLKAPESYLDNTCQGDSGGPALIPDMPGGDFQSGSPKKDLIVAVTSYGPKCSRPEKIGYYTRLSAMRNWIDEVIEPRRQ</sequence>
<feature type="domain" description="Peptidase S1" evidence="4">
    <location>
        <begin position="33"/>
        <end position="276"/>
    </location>
</feature>
<evidence type="ECO:0000256" key="1">
    <source>
        <dbReference type="ARBA" id="ARBA00007664"/>
    </source>
</evidence>
<evidence type="ECO:0000256" key="2">
    <source>
        <dbReference type="ARBA" id="ARBA00023157"/>
    </source>
</evidence>
<dbReference type="PROSITE" id="PS50240">
    <property type="entry name" value="TRYPSIN_DOM"/>
    <property type="match status" value="1"/>
</dbReference>